<dbReference type="STRING" id="1432307.W9CCV1"/>
<evidence type="ECO:0000256" key="2">
    <source>
        <dbReference type="ARBA" id="ARBA00022553"/>
    </source>
</evidence>
<dbReference type="InterPro" id="IPR036736">
    <property type="entry name" value="ACP-like_sf"/>
</dbReference>
<dbReference type="SUPFAM" id="SSF47336">
    <property type="entry name" value="ACP-like"/>
    <property type="match status" value="1"/>
</dbReference>
<name>W9CCV1_SCLBF</name>
<dbReference type="Gene3D" id="3.40.50.720">
    <property type="entry name" value="NAD(P)-binding Rossmann-like Domain"/>
    <property type="match status" value="1"/>
</dbReference>
<dbReference type="InterPro" id="IPR051414">
    <property type="entry name" value="Adenylate-forming_Reductase"/>
</dbReference>
<feature type="domain" description="Carrier" evidence="3">
    <location>
        <begin position="578"/>
        <end position="662"/>
    </location>
</feature>
<dbReference type="InterPro" id="IPR020845">
    <property type="entry name" value="AMP-binding_CS"/>
</dbReference>
<dbReference type="Pfam" id="PF23562">
    <property type="entry name" value="AMP-binding_C_3"/>
    <property type="match status" value="1"/>
</dbReference>
<dbReference type="Pfam" id="PF07993">
    <property type="entry name" value="NAD_binding_4"/>
    <property type="match status" value="1"/>
</dbReference>
<evidence type="ECO:0000313" key="4">
    <source>
        <dbReference type="EMBL" id="ESZ93696.1"/>
    </source>
</evidence>
<dbReference type="EMBL" id="AYSA01000296">
    <property type="protein sequence ID" value="ESZ93696.1"/>
    <property type="molecule type" value="Genomic_DNA"/>
</dbReference>
<dbReference type="Proteomes" id="UP000019487">
    <property type="component" value="Unassembled WGS sequence"/>
</dbReference>
<organism evidence="4 5">
    <name type="scientific">Sclerotinia borealis (strain F-4128)</name>
    <dbReference type="NCBI Taxonomy" id="1432307"/>
    <lineage>
        <taxon>Eukaryota</taxon>
        <taxon>Fungi</taxon>
        <taxon>Dikarya</taxon>
        <taxon>Ascomycota</taxon>
        <taxon>Pezizomycotina</taxon>
        <taxon>Leotiomycetes</taxon>
        <taxon>Helotiales</taxon>
        <taxon>Sclerotiniaceae</taxon>
        <taxon>Sclerotinia</taxon>
    </lineage>
</organism>
<dbReference type="InterPro" id="IPR013120">
    <property type="entry name" value="FAR_NAD-bd"/>
</dbReference>
<dbReference type="InterPro" id="IPR000873">
    <property type="entry name" value="AMP-dep_synth/lig_dom"/>
</dbReference>
<accession>W9CCV1</accession>
<reference evidence="4 5" key="1">
    <citation type="journal article" date="2014" name="Genome Announc.">
        <title>Draft genome sequence of Sclerotinia borealis, a psychrophilic plant pathogenic fungus.</title>
        <authorList>
            <person name="Mardanov A.V."/>
            <person name="Beletsky A.V."/>
            <person name="Kadnikov V.V."/>
            <person name="Ignatov A.N."/>
            <person name="Ravin N.V."/>
        </authorList>
    </citation>
    <scope>NUCLEOTIDE SEQUENCE [LARGE SCALE GENOMIC DNA]</scope>
    <source>
        <strain evidence="5">F-4157</strain>
    </source>
</reference>
<keyword evidence="5" id="KW-1185">Reference proteome</keyword>
<evidence type="ECO:0000256" key="1">
    <source>
        <dbReference type="ARBA" id="ARBA00022450"/>
    </source>
</evidence>
<gene>
    <name evidence="4" type="ORF">SBOR_5936</name>
</gene>
<evidence type="ECO:0000259" key="3">
    <source>
        <dbReference type="PROSITE" id="PS50075"/>
    </source>
</evidence>
<dbReference type="AlphaFoldDB" id="W9CCV1"/>
<comment type="caution">
    <text evidence="4">The sequence shown here is derived from an EMBL/GenBank/DDBJ whole genome shotgun (WGS) entry which is preliminary data.</text>
</comment>
<dbReference type="InterPro" id="IPR006162">
    <property type="entry name" value="Ppantetheine_attach_site"/>
</dbReference>
<dbReference type="InterPro" id="IPR020806">
    <property type="entry name" value="PKS_PP-bd"/>
</dbReference>
<sequence length="1116" mass="123211">MSQAGTLRSDVPAAFAAANAMPARLVHLIPDELARTVPDHSIFAYPKTDMPQDGFVEVSAKSFANAINRTAWYLESILGKASAGEFPAVAYQGHSDIRYFLFMFGAIKAGYKMLYLSPRNSVAGSLNVLEKSNCHIFLTARNTHVENILSQRNMRTATVPELEELLEDEEVRAYPYSKSFAEARTDECLVLHTTGSTGLPKPITWKNEILSTYEAWRTIPAIDGYVPTTEVYQQSRRAYNLMPLFHTSGLNIGITMSLLLGVTTVYGSANVIPHAAYADEIHKYGGVDASIGPPSIYEELSHEPKSLERIHHFNYILVCGAAISITAGDIISKHCRVVSNFGATETACLPRLAPAVEDWAYFYWHPTHSGIVFKEYMDGLHELYIERKPELDLYYQGIFSTFPQLEEYSMNDLYSRHPDPAKSFLYKWRGRADDVIVLSNGEKLAPALMEASLCSSPFVKGAMVVGRGKFQPAALLDLKDAPPNTARERHALIREMLPAIEQANMHAPAHGQLDQYHILFVDPSRPMHYLGQGKIQRHQTYRLYEKDIEDVYAAAENFDDQMGLSSAEIGDLPRVDFADRTSIAKWLKELVEETAGIQNFGPDAAFFESGLDSLHVIRLVRELKMHAKISGGNNLTPDSLSPTIVYANPSLVELSEFLYKTADLAPEDPDSAYQSADPNEKEIKNPKLTAMESIFQEFVATLPVETKPRVTPITNGTTVLLTGSTGSLGSYLLNELNNDPNVEHIYALDRSAGGAEKFQQAIIARGLSPIDSSRVTFLKADLSDHQLGLGHENYTRLLDSVTHVLHCQWPVNFNWTLNSFKPYITGVRNLAHLASSSTHNAFVMFISSIAAVGGYKGVGGVPEAPILDFTAAAPMGYGQSKLIAEALLDKAAQISGVRTAVCRVGIVAGPVEQQKGMWNKHEYIPSIIVSSAHLGVVPETFPSRDHIDWLPVDKLSKVLCEILGSASQPEFDEATGAISSAPLRSKTYHVVNPQFSSWEEDLGQNLLAAYPKGMVKPVKFEQWVEALKTSVDEAERTGNVNVDANPAMRLLEFYSKASAGGAAEKGARTLPTIRSQAASKTLRTLGPLNREWLENWMVQWGIKEPEVVQNEFLALN</sequence>
<dbReference type="OrthoDB" id="429813at2759"/>
<protein>
    <recommendedName>
        <fullName evidence="3">Carrier domain-containing protein</fullName>
    </recommendedName>
</protein>
<dbReference type="InterPro" id="IPR042099">
    <property type="entry name" value="ANL_N_sf"/>
</dbReference>
<dbReference type="PROSITE" id="PS50075">
    <property type="entry name" value="CARRIER"/>
    <property type="match status" value="1"/>
</dbReference>
<keyword evidence="2" id="KW-0597">Phosphoprotein</keyword>
<dbReference type="SUPFAM" id="SSF56801">
    <property type="entry name" value="Acetyl-CoA synthetase-like"/>
    <property type="match status" value="1"/>
</dbReference>
<dbReference type="Pfam" id="PF00501">
    <property type="entry name" value="AMP-binding"/>
    <property type="match status" value="1"/>
</dbReference>
<evidence type="ECO:0000313" key="5">
    <source>
        <dbReference type="Proteomes" id="UP000019487"/>
    </source>
</evidence>
<dbReference type="Gene3D" id="3.40.50.12780">
    <property type="entry name" value="N-terminal domain of ligase-like"/>
    <property type="match status" value="1"/>
</dbReference>
<dbReference type="Gene3D" id="1.10.1200.10">
    <property type="entry name" value="ACP-like"/>
    <property type="match status" value="1"/>
</dbReference>
<dbReference type="HOGENOM" id="CLU_002220_0_1_1"/>
<dbReference type="InterPro" id="IPR009081">
    <property type="entry name" value="PP-bd_ACP"/>
</dbReference>
<dbReference type="PROSITE" id="PS00455">
    <property type="entry name" value="AMP_BINDING"/>
    <property type="match status" value="1"/>
</dbReference>
<dbReference type="GO" id="GO:0031177">
    <property type="term" value="F:phosphopantetheine binding"/>
    <property type="evidence" value="ECO:0007669"/>
    <property type="project" value="InterPro"/>
</dbReference>
<dbReference type="Pfam" id="PF00550">
    <property type="entry name" value="PP-binding"/>
    <property type="match status" value="1"/>
</dbReference>
<keyword evidence="1" id="KW-0596">Phosphopantetheine</keyword>
<dbReference type="PANTHER" id="PTHR43439:SF2">
    <property type="entry name" value="ENZYME, PUTATIVE (JCVI)-RELATED"/>
    <property type="match status" value="1"/>
</dbReference>
<dbReference type="SUPFAM" id="SSF51735">
    <property type="entry name" value="NAD(P)-binding Rossmann-fold domains"/>
    <property type="match status" value="1"/>
</dbReference>
<dbReference type="PROSITE" id="PS00012">
    <property type="entry name" value="PHOSPHOPANTETHEINE"/>
    <property type="match status" value="1"/>
</dbReference>
<dbReference type="SMART" id="SM00823">
    <property type="entry name" value="PKS_PP"/>
    <property type="match status" value="1"/>
</dbReference>
<dbReference type="InterPro" id="IPR036291">
    <property type="entry name" value="NAD(P)-bd_dom_sf"/>
</dbReference>
<dbReference type="PANTHER" id="PTHR43439">
    <property type="entry name" value="PHENYLACETATE-COENZYME A LIGASE"/>
    <property type="match status" value="1"/>
</dbReference>
<proteinExistence type="predicted"/>